<evidence type="ECO:0000313" key="2">
    <source>
        <dbReference type="EMBL" id="SFR66952.1"/>
    </source>
</evidence>
<dbReference type="InterPro" id="IPR014729">
    <property type="entry name" value="Rossmann-like_a/b/a_fold"/>
</dbReference>
<dbReference type="Pfam" id="PF02698">
    <property type="entry name" value="DUF218"/>
    <property type="match status" value="1"/>
</dbReference>
<protein>
    <submittedName>
        <fullName evidence="2">DUF218 domain-containing protein</fullName>
    </submittedName>
</protein>
<dbReference type="InterPro" id="IPR051599">
    <property type="entry name" value="Cell_Envelope_Assoc"/>
</dbReference>
<organism evidence="2 3">
    <name type="scientific">Halogeometricum rufum</name>
    <dbReference type="NCBI Taxonomy" id="553469"/>
    <lineage>
        <taxon>Archaea</taxon>
        <taxon>Methanobacteriati</taxon>
        <taxon>Methanobacteriota</taxon>
        <taxon>Stenosarchaea group</taxon>
        <taxon>Halobacteria</taxon>
        <taxon>Halobacteriales</taxon>
        <taxon>Haloferacaceae</taxon>
        <taxon>Halogeometricum</taxon>
    </lineage>
</organism>
<dbReference type="PANTHER" id="PTHR30336:SF20">
    <property type="entry name" value="DUF218 DOMAIN-CONTAINING PROTEIN"/>
    <property type="match status" value="1"/>
</dbReference>
<dbReference type="GO" id="GO:0005886">
    <property type="term" value="C:plasma membrane"/>
    <property type="evidence" value="ECO:0007669"/>
    <property type="project" value="TreeGrafter"/>
</dbReference>
<dbReference type="EMBL" id="FOYT01000003">
    <property type="protein sequence ID" value="SFR66952.1"/>
    <property type="molecule type" value="Genomic_DNA"/>
</dbReference>
<evidence type="ECO:0000259" key="1">
    <source>
        <dbReference type="Pfam" id="PF02698"/>
    </source>
</evidence>
<dbReference type="PANTHER" id="PTHR30336">
    <property type="entry name" value="INNER MEMBRANE PROTEIN, PROBABLE PERMEASE"/>
    <property type="match status" value="1"/>
</dbReference>
<dbReference type="CDD" id="cd06259">
    <property type="entry name" value="YdcF-like"/>
    <property type="match status" value="1"/>
</dbReference>
<gene>
    <name evidence="2" type="ORF">SAMN04487947_3370</name>
</gene>
<dbReference type="Gene3D" id="3.40.50.620">
    <property type="entry name" value="HUPs"/>
    <property type="match status" value="1"/>
</dbReference>
<dbReference type="AlphaFoldDB" id="A0A1I6IJP8"/>
<feature type="domain" description="DUF218" evidence="1">
    <location>
        <begin position="17"/>
        <end position="141"/>
    </location>
</feature>
<accession>A0A1I6IJP8</accession>
<sequence>MNIQKYYISGNVERRMVVVVLGHRLESPQIHTRLRARVVGGMRALDAEDESYLLCTGGQSNPEVDRTECGVMGEYAVRRGVDPDRIVLDPFAYDTIGNAYFSRVLLDDVGLDPSRVHLVTDDFHAPRAKCAFEHCFGPDTTIDTTHSVETERDPHSPTCREKLQQTRRFFEPVPVGDADAIRRRLHADHDCYDFSETVQPISQ</sequence>
<dbReference type="InterPro" id="IPR003848">
    <property type="entry name" value="DUF218"/>
</dbReference>
<dbReference type="Proteomes" id="UP000198531">
    <property type="component" value="Unassembled WGS sequence"/>
</dbReference>
<reference evidence="3" key="1">
    <citation type="submission" date="2016-10" db="EMBL/GenBank/DDBJ databases">
        <authorList>
            <person name="Varghese N."/>
            <person name="Submissions S."/>
        </authorList>
    </citation>
    <scope>NUCLEOTIDE SEQUENCE [LARGE SCALE GENOMIC DNA]</scope>
    <source>
        <strain evidence="3">CGMCC 1.7736</strain>
    </source>
</reference>
<proteinExistence type="predicted"/>
<name>A0A1I6IJP8_9EURY</name>
<evidence type="ECO:0000313" key="3">
    <source>
        <dbReference type="Proteomes" id="UP000198531"/>
    </source>
</evidence>
<dbReference type="STRING" id="553469.SAMN04487947_3370"/>
<keyword evidence="3" id="KW-1185">Reference proteome</keyword>